<accession>A0AAD4AL75</accession>
<dbReference type="EMBL" id="AHBZ03000014">
    <property type="protein sequence ID" value="KAF7774372.1"/>
    <property type="molecule type" value="Genomic_DNA"/>
</dbReference>
<reference evidence="2" key="1">
    <citation type="journal article" date="2012" name="J. Bacteriol.">
        <title>Genome sequences of type strains of seven species of the marine bacterium Pseudoalteromonas.</title>
        <authorList>
            <person name="Xie B.B."/>
            <person name="Shu Y.L."/>
            <person name="Qin Q.L."/>
            <person name="Rong J.C."/>
            <person name="Zhang X.Y."/>
            <person name="Chen X.L."/>
            <person name="Shi M."/>
            <person name="He H.L."/>
            <person name="Zhou B.C."/>
            <person name="Zhang Y.Z."/>
        </authorList>
    </citation>
    <scope>NUCLEOTIDE SEQUENCE</scope>
    <source>
        <strain evidence="2">DSM 8771</strain>
    </source>
</reference>
<evidence type="ECO:0000256" key="1">
    <source>
        <dbReference type="SAM" id="MobiDB-lite"/>
    </source>
</evidence>
<proteinExistence type="predicted"/>
<evidence type="ECO:0000313" key="2">
    <source>
        <dbReference type="EMBL" id="KAF7774372.1"/>
    </source>
</evidence>
<gene>
    <name evidence="2" type="ORF">PCIT_a0807</name>
</gene>
<dbReference type="AlphaFoldDB" id="A0AAD4AL75"/>
<sequence length="238" mass="26499">MNFIIKTVIYSVSLHAIVFYLLKSQTVNIPSLPHTQALKTYLVVESKLEQAPSKKLNEVEAAPLPNTDVIDSTSEHQKADETPTSSKASEAIPPATRPIKAKATATQTKKVQNEKTSINTPSRSKQSINPYEVLQSIRAKGLSYTAPHSSPTQQKRINVPIDHKNTNKRAAKIISQNQTFTEYQNGNTCFKVFNGDVNNRVSDSGITNQWQGLPYTCNNTAITQAYDKAMNKWLRKKP</sequence>
<reference evidence="2" key="2">
    <citation type="submission" date="2015-03" db="EMBL/GenBank/DDBJ databases">
        <title>Genome sequence of Pseudoalteromonas citrea.</title>
        <authorList>
            <person name="Xie B.-B."/>
            <person name="Rong J.-C."/>
            <person name="Qin Q.-L."/>
            <person name="Zhang Y.-Z."/>
        </authorList>
    </citation>
    <scope>NUCLEOTIDE SEQUENCE</scope>
    <source>
        <strain evidence="2">DSM 8771</strain>
    </source>
</reference>
<evidence type="ECO:0000313" key="3">
    <source>
        <dbReference type="Proteomes" id="UP000016487"/>
    </source>
</evidence>
<feature type="region of interest" description="Disordered" evidence="1">
    <location>
        <begin position="59"/>
        <end position="127"/>
    </location>
</feature>
<feature type="compositionally biased region" description="Polar residues" evidence="1">
    <location>
        <begin position="114"/>
        <end position="127"/>
    </location>
</feature>
<dbReference type="RefSeq" id="WP_010363623.1">
    <property type="nucleotide sequence ID" value="NZ_AHBZ03000014.1"/>
</dbReference>
<feature type="compositionally biased region" description="Low complexity" evidence="1">
    <location>
        <begin position="101"/>
        <end position="110"/>
    </location>
</feature>
<dbReference type="Proteomes" id="UP000016487">
    <property type="component" value="Unassembled WGS sequence"/>
</dbReference>
<protein>
    <submittedName>
        <fullName evidence="2">Uncharacterized protein</fullName>
    </submittedName>
</protein>
<name>A0AAD4AL75_9GAMM</name>
<organism evidence="2 3">
    <name type="scientific">Pseudoalteromonas citrea</name>
    <dbReference type="NCBI Taxonomy" id="43655"/>
    <lineage>
        <taxon>Bacteria</taxon>
        <taxon>Pseudomonadati</taxon>
        <taxon>Pseudomonadota</taxon>
        <taxon>Gammaproteobacteria</taxon>
        <taxon>Alteromonadales</taxon>
        <taxon>Pseudoalteromonadaceae</taxon>
        <taxon>Pseudoalteromonas</taxon>
    </lineage>
</organism>
<comment type="caution">
    <text evidence="2">The sequence shown here is derived from an EMBL/GenBank/DDBJ whole genome shotgun (WGS) entry which is preliminary data.</text>
</comment>